<evidence type="ECO:0000256" key="1">
    <source>
        <dbReference type="ARBA" id="ARBA00022679"/>
    </source>
</evidence>
<evidence type="ECO:0000256" key="2">
    <source>
        <dbReference type="ARBA" id="ARBA00023315"/>
    </source>
</evidence>
<feature type="domain" description="N-acetyltransferase" evidence="3">
    <location>
        <begin position="10"/>
        <end position="178"/>
    </location>
</feature>
<dbReference type="AlphaFoldDB" id="B4VMW1"/>
<dbReference type="STRING" id="118168.MC7420_1944"/>
<reference evidence="4 5" key="1">
    <citation type="submission" date="2008-07" db="EMBL/GenBank/DDBJ databases">
        <authorList>
            <person name="Tandeau de Marsac N."/>
            <person name="Ferriera S."/>
            <person name="Johnson J."/>
            <person name="Kravitz S."/>
            <person name="Beeson K."/>
            <person name="Sutton G."/>
            <person name="Rogers Y.-H."/>
            <person name="Friedman R."/>
            <person name="Frazier M."/>
            <person name="Venter J.C."/>
        </authorList>
    </citation>
    <scope>NUCLEOTIDE SEQUENCE [LARGE SCALE GENOMIC DNA]</scope>
    <source>
        <strain evidence="4 5">PCC 7420</strain>
    </source>
</reference>
<dbReference type="PANTHER" id="PTHR43072:SF23">
    <property type="entry name" value="UPF0039 PROTEIN C11D3.02C"/>
    <property type="match status" value="1"/>
</dbReference>
<name>B4VMW1_9CYAN</name>
<accession>B4VMW1</accession>
<gene>
    <name evidence="4" type="ORF">MC7420_1944</name>
</gene>
<dbReference type="HOGENOM" id="CLU_013985_4_3_3"/>
<organism evidence="4 5">
    <name type="scientific">Coleofasciculus chthonoplastes PCC 7420</name>
    <dbReference type="NCBI Taxonomy" id="118168"/>
    <lineage>
        <taxon>Bacteria</taxon>
        <taxon>Bacillati</taxon>
        <taxon>Cyanobacteriota</taxon>
        <taxon>Cyanophyceae</taxon>
        <taxon>Coleofasciculales</taxon>
        <taxon>Coleofasciculaceae</taxon>
        <taxon>Coleofasciculus</taxon>
    </lineage>
</organism>
<protein>
    <submittedName>
        <fullName evidence="4">Acetyltransferase, GNAT family</fullName>
    </submittedName>
</protein>
<keyword evidence="5" id="KW-1185">Reference proteome</keyword>
<dbReference type="Proteomes" id="UP000003835">
    <property type="component" value="Unassembled WGS sequence"/>
</dbReference>
<keyword evidence="1 4" id="KW-0808">Transferase</keyword>
<dbReference type="InterPro" id="IPR016181">
    <property type="entry name" value="Acyl_CoA_acyltransferase"/>
</dbReference>
<evidence type="ECO:0000313" key="4">
    <source>
        <dbReference type="EMBL" id="EDX76941.1"/>
    </source>
</evidence>
<dbReference type="Pfam" id="PF00583">
    <property type="entry name" value="Acetyltransf_1"/>
    <property type="match status" value="1"/>
</dbReference>
<dbReference type="SUPFAM" id="SSF55729">
    <property type="entry name" value="Acyl-CoA N-acyltransferases (Nat)"/>
    <property type="match status" value="1"/>
</dbReference>
<dbReference type="CDD" id="cd04301">
    <property type="entry name" value="NAT_SF"/>
    <property type="match status" value="1"/>
</dbReference>
<dbReference type="GO" id="GO:0016747">
    <property type="term" value="F:acyltransferase activity, transferring groups other than amino-acyl groups"/>
    <property type="evidence" value="ECO:0007669"/>
    <property type="project" value="InterPro"/>
</dbReference>
<dbReference type="RefSeq" id="WP_006099898.1">
    <property type="nucleotide sequence ID" value="NZ_DS989845.1"/>
</dbReference>
<evidence type="ECO:0000259" key="3">
    <source>
        <dbReference type="PROSITE" id="PS51186"/>
    </source>
</evidence>
<dbReference type="PANTHER" id="PTHR43072">
    <property type="entry name" value="N-ACETYLTRANSFERASE"/>
    <property type="match status" value="1"/>
</dbReference>
<dbReference type="InterPro" id="IPR000182">
    <property type="entry name" value="GNAT_dom"/>
</dbReference>
<dbReference type="PROSITE" id="PS51186">
    <property type="entry name" value="GNAT"/>
    <property type="match status" value="1"/>
</dbReference>
<dbReference type="Gene3D" id="3.40.630.30">
    <property type="match status" value="1"/>
</dbReference>
<evidence type="ECO:0000313" key="5">
    <source>
        <dbReference type="Proteomes" id="UP000003835"/>
    </source>
</evidence>
<dbReference type="EMBL" id="DS989845">
    <property type="protein sequence ID" value="EDX76941.1"/>
    <property type="molecule type" value="Genomic_DNA"/>
</dbReference>
<keyword evidence="2" id="KW-0012">Acyltransferase</keyword>
<dbReference type="eggNOG" id="COG1247">
    <property type="taxonomic scope" value="Bacteria"/>
</dbReference>
<proteinExistence type="predicted"/>
<sequence length="178" mass="20298">MVCRPNPALMYIRDATEVDLPAIVEIYNSAVPSRIATADLEPISVESRISWYQEHKPNSHPLWVMDCHERSNSTGQIAGWLSFQAFLVRPAYHATAELSVYVSPDFRRQGIGQQLLQRAIKQTPKLGLNTLVALIFAHNQPSLHLFQKYGFQRWGYLPQIADMGHIERDLVIMGRRVC</sequence>